<gene>
    <name evidence="1" type="ORF">OJ930_11300</name>
</gene>
<dbReference type="Proteomes" id="UP001208853">
    <property type="component" value="Unassembled WGS sequence"/>
</dbReference>
<proteinExistence type="predicted"/>
<evidence type="ECO:0000313" key="1">
    <source>
        <dbReference type="EMBL" id="MCW1073555.1"/>
    </source>
</evidence>
<sequence length="81" mass="8691">VDRYKKRVSEAAAAVGGLGGRSSFVNTYKVTTAKTNAAIRTTQRQQEGEGRGMRITKEDGTAVDLSNAEFVVDSNGNLKLK</sequence>
<comment type="caution">
    <text evidence="1">The sequence shown here is derived from an EMBL/GenBank/DDBJ whole genome shotgun (WGS) entry which is preliminary data.</text>
</comment>
<name>A0AAW5TNW2_STRAP</name>
<feature type="non-terminal residue" evidence="1">
    <location>
        <position position="1"/>
    </location>
</feature>
<protein>
    <submittedName>
        <fullName evidence="1">Uncharacterized protein</fullName>
    </submittedName>
</protein>
<evidence type="ECO:0000313" key="2">
    <source>
        <dbReference type="Proteomes" id="UP001208853"/>
    </source>
</evidence>
<accession>A0AAW5TNW2</accession>
<dbReference type="AlphaFoldDB" id="A0AAW5TNW2"/>
<reference evidence="1" key="1">
    <citation type="submission" date="2022-10" db="EMBL/GenBank/DDBJ databases">
        <title>Comparative genomic study of S. anginosus.</title>
        <authorList>
            <person name="Prasad A."/>
            <person name="Ene A."/>
            <person name="Jablonska S."/>
            <person name="Du J."/>
            <person name="Wolfe A.J."/>
            <person name="Putonti C."/>
        </authorList>
    </citation>
    <scope>NUCLEOTIDE SEQUENCE</scope>
    <source>
        <strain evidence="1">UMB6888</strain>
    </source>
</reference>
<dbReference type="RefSeq" id="WP_264345062.1">
    <property type="nucleotide sequence ID" value="NZ_JAPAIK010000302.1"/>
</dbReference>
<organism evidence="1 2">
    <name type="scientific">Streptococcus anginosus</name>
    <dbReference type="NCBI Taxonomy" id="1328"/>
    <lineage>
        <taxon>Bacteria</taxon>
        <taxon>Bacillati</taxon>
        <taxon>Bacillota</taxon>
        <taxon>Bacilli</taxon>
        <taxon>Lactobacillales</taxon>
        <taxon>Streptococcaceae</taxon>
        <taxon>Streptococcus</taxon>
        <taxon>Streptococcus anginosus group</taxon>
    </lineage>
</organism>
<dbReference type="EMBL" id="JAPAIK010000302">
    <property type="protein sequence ID" value="MCW1073555.1"/>
    <property type="molecule type" value="Genomic_DNA"/>
</dbReference>